<organism evidence="1 2">
    <name type="scientific">Eretmocerus hayati</name>
    <dbReference type="NCBI Taxonomy" id="131215"/>
    <lineage>
        <taxon>Eukaryota</taxon>
        <taxon>Metazoa</taxon>
        <taxon>Ecdysozoa</taxon>
        <taxon>Arthropoda</taxon>
        <taxon>Hexapoda</taxon>
        <taxon>Insecta</taxon>
        <taxon>Pterygota</taxon>
        <taxon>Neoptera</taxon>
        <taxon>Endopterygota</taxon>
        <taxon>Hymenoptera</taxon>
        <taxon>Apocrita</taxon>
        <taxon>Proctotrupomorpha</taxon>
        <taxon>Chalcidoidea</taxon>
        <taxon>Aphelinidae</taxon>
        <taxon>Aphelininae</taxon>
        <taxon>Eretmocerus</taxon>
    </lineage>
</organism>
<reference evidence="1" key="1">
    <citation type="submission" date="2023-04" db="EMBL/GenBank/DDBJ databases">
        <title>A chromosome-level genome assembly of the parasitoid wasp Eretmocerus hayati.</title>
        <authorList>
            <person name="Zhong Y."/>
            <person name="Liu S."/>
            <person name="Liu Y."/>
        </authorList>
    </citation>
    <scope>NUCLEOTIDE SEQUENCE</scope>
    <source>
        <strain evidence="1">ZJU_SS_LIU_2023</strain>
    </source>
</reference>
<gene>
    <name evidence="1" type="ORF">QAD02_016326</name>
</gene>
<dbReference type="Proteomes" id="UP001239111">
    <property type="component" value="Chromosome 2"/>
</dbReference>
<accession>A0ACC2PD66</accession>
<evidence type="ECO:0000313" key="1">
    <source>
        <dbReference type="EMBL" id="KAJ8680539.1"/>
    </source>
</evidence>
<sequence length="426" mass="49411">MSNKNSKDSVGIENIVKSIITPEDIKNVVQKIYKGSAFVEFNFAPYSEDRLGVLGYHLRLQIVIERSERGSPEILELFVKTLPFDHYEHAEDVKEGGFFQEEIVFYEEILPRFLKNCKSARWCPSVYLMKKNILIMENLKTQGFDVRERFFDETATIKSAMSAVARFHSCSIITQAELNRNSKIDVTLNSFYPNSFKEKAFGKTQPIGTWFFGTCKIIAAVALRLGYEEYHVHRTFERISDIIKPSDKFVNVVCHGDLWSHNLMFDDTQPTPNCILVDFQLIRYCPLALDILQILYLNTTRSFREKSKNELIQYYHSILEETIRNNDSVKDVSIPTFEEILTQVEELKLFGPIVASLFFPAILMNLEGVVQDLQNLEKRIEFLNSDRVNLTLSQMEKDPFFKDRLEEVIGEALELGKRMDEDEIKN</sequence>
<dbReference type="EMBL" id="CM056742">
    <property type="protein sequence ID" value="KAJ8680539.1"/>
    <property type="molecule type" value="Genomic_DNA"/>
</dbReference>
<protein>
    <submittedName>
        <fullName evidence="1">Uncharacterized protein</fullName>
    </submittedName>
</protein>
<name>A0ACC2PD66_9HYME</name>
<keyword evidence="2" id="KW-1185">Reference proteome</keyword>
<evidence type="ECO:0000313" key="2">
    <source>
        <dbReference type="Proteomes" id="UP001239111"/>
    </source>
</evidence>
<proteinExistence type="predicted"/>
<comment type="caution">
    <text evidence="1">The sequence shown here is derived from an EMBL/GenBank/DDBJ whole genome shotgun (WGS) entry which is preliminary data.</text>
</comment>